<dbReference type="Pfam" id="PF03226">
    <property type="entry name" value="Yippee-Mis18"/>
    <property type="match status" value="1"/>
</dbReference>
<dbReference type="GO" id="GO:0046872">
    <property type="term" value="F:metal ion binding"/>
    <property type="evidence" value="ECO:0007669"/>
    <property type="project" value="UniProtKB-KW"/>
</dbReference>
<dbReference type="PANTHER" id="PTHR13848">
    <property type="entry name" value="PROTEIN YIPPEE-LIKE CG15309-RELATED"/>
    <property type="match status" value="1"/>
</dbReference>
<dbReference type="AlphaFoldDB" id="A0A9P6WJX1"/>
<keyword evidence="3" id="KW-0862">Zinc</keyword>
<feature type="compositionally biased region" description="Acidic residues" evidence="4">
    <location>
        <begin position="122"/>
        <end position="139"/>
    </location>
</feature>
<evidence type="ECO:0000313" key="7">
    <source>
        <dbReference type="Proteomes" id="UP000697127"/>
    </source>
</evidence>
<keyword evidence="7" id="KW-1185">Reference proteome</keyword>
<feature type="region of interest" description="Disordered" evidence="4">
    <location>
        <begin position="15"/>
        <end position="50"/>
    </location>
</feature>
<reference evidence="6" key="1">
    <citation type="submission" date="2020-11" db="EMBL/GenBank/DDBJ databases">
        <title>Kefir isolates.</title>
        <authorList>
            <person name="Marcisauskas S."/>
            <person name="Kim Y."/>
            <person name="Blasche S."/>
        </authorList>
    </citation>
    <scope>NUCLEOTIDE SEQUENCE</scope>
    <source>
        <strain evidence="6">Olga-1</strain>
    </source>
</reference>
<dbReference type="InterPro" id="IPR039058">
    <property type="entry name" value="Yippee_fam"/>
</dbReference>
<dbReference type="PROSITE" id="PS51792">
    <property type="entry name" value="YIPPEE"/>
    <property type="match status" value="1"/>
</dbReference>
<dbReference type="InterPro" id="IPR034751">
    <property type="entry name" value="Yippee"/>
</dbReference>
<gene>
    <name evidence="6" type="ORF">C6P40_000968</name>
</gene>
<comment type="similarity">
    <text evidence="1">Belongs to the yippee family.</text>
</comment>
<feature type="region of interest" description="Disordered" evidence="4">
    <location>
        <begin position="117"/>
        <end position="139"/>
    </location>
</feature>
<feature type="compositionally biased region" description="Low complexity" evidence="4">
    <location>
        <begin position="15"/>
        <end position="39"/>
    </location>
</feature>
<evidence type="ECO:0000256" key="2">
    <source>
        <dbReference type="ARBA" id="ARBA00022723"/>
    </source>
</evidence>
<dbReference type="Proteomes" id="UP000697127">
    <property type="component" value="Unassembled WGS sequence"/>
</dbReference>
<keyword evidence="2" id="KW-0479">Metal-binding</keyword>
<dbReference type="EMBL" id="PUHW01000150">
    <property type="protein sequence ID" value="KAG0688450.1"/>
    <property type="molecule type" value="Genomic_DNA"/>
</dbReference>
<organism evidence="6 7">
    <name type="scientific">Pichia californica</name>
    <dbReference type="NCBI Taxonomy" id="460514"/>
    <lineage>
        <taxon>Eukaryota</taxon>
        <taxon>Fungi</taxon>
        <taxon>Dikarya</taxon>
        <taxon>Ascomycota</taxon>
        <taxon>Saccharomycotina</taxon>
        <taxon>Pichiomycetes</taxon>
        <taxon>Pichiales</taxon>
        <taxon>Pichiaceae</taxon>
        <taxon>Pichia</taxon>
    </lineage>
</organism>
<evidence type="ECO:0000256" key="4">
    <source>
        <dbReference type="SAM" id="MobiDB-lite"/>
    </source>
</evidence>
<feature type="compositionally biased region" description="Acidic residues" evidence="4">
    <location>
        <begin position="160"/>
        <end position="190"/>
    </location>
</feature>
<proteinExistence type="inferred from homology"/>
<evidence type="ECO:0000256" key="3">
    <source>
        <dbReference type="ARBA" id="ARBA00022833"/>
    </source>
</evidence>
<accession>A0A9P6WJX1</accession>
<feature type="region of interest" description="Disordered" evidence="4">
    <location>
        <begin position="160"/>
        <end position="194"/>
    </location>
</feature>
<dbReference type="InterPro" id="IPR004910">
    <property type="entry name" value="Yippee/Mis18/Cereblon"/>
</dbReference>
<evidence type="ECO:0000256" key="1">
    <source>
        <dbReference type="ARBA" id="ARBA00005613"/>
    </source>
</evidence>
<evidence type="ECO:0000259" key="5">
    <source>
        <dbReference type="PROSITE" id="PS51792"/>
    </source>
</evidence>
<protein>
    <recommendedName>
        <fullName evidence="5">Yippee domain-containing protein</fullName>
    </recommendedName>
</protein>
<comment type="caution">
    <text evidence="6">The sequence shown here is derived from an EMBL/GenBank/DDBJ whole genome shotgun (WGS) entry which is preliminary data.</text>
</comment>
<sequence length="313" mass="36093">MGRVFVDSFPIYKGNTKNNELNNNNSVNTSSSSSSSSSSNRDKRNSVSRSSISSIYSSISIKNRNSFSSYFDSSVSPNSTATSTANSASNSYNNDKEYMEIDNYFTNYIQRHQSSLPSVFNEYDDDDEDDDEEEEEDEDINFTIQRECDDLIWHVHVLEDDEEQDDDEDEDAEGDEEQNDEDEEEEDEESSIVGNFIPTKNKILPNRIIYRCKKCYSDICNSSLIISKDFWGNNGEAYFVKNVINVCEDSNEILKNMRTGQYIVKDIICIQCNLIIGWKYIKSIENSQNYKIGKFVIEKNLLKNYQITNRISR</sequence>
<feature type="region of interest" description="Disordered" evidence="4">
    <location>
        <begin position="71"/>
        <end position="93"/>
    </location>
</feature>
<feature type="domain" description="Yippee" evidence="5">
    <location>
        <begin position="208"/>
        <end position="306"/>
    </location>
</feature>
<evidence type="ECO:0000313" key="6">
    <source>
        <dbReference type="EMBL" id="KAG0688450.1"/>
    </source>
</evidence>
<name>A0A9P6WJX1_9ASCO</name>